<evidence type="ECO:0000313" key="3">
    <source>
        <dbReference type="Proteomes" id="UP000198984"/>
    </source>
</evidence>
<reference evidence="2 3" key="1">
    <citation type="submission" date="2016-10" db="EMBL/GenBank/DDBJ databases">
        <authorList>
            <person name="de Groot N.N."/>
        </authorList>
    </citation>
    <scope>NUCLEOTIDE SEQUENCE [LARGE SCALE GENOMIC DNA]</scope>
    <source>
        <strain evidence="2 3">DSM 21039</strain>
    </source>
</reference>
<keyword evidence="3" id="KW-1185">Reference proteome</keyword>
<evidence type="ECO:0000313" key="2">
    <source>
        <dbReference type="EMBL" id="SEN69041.1"/>
    </source>
</evidence>
<dbReference type="OrthoDB" id="674178at2"/>
<dbReference type="Proteomes" id="UP000198984">
    <property type="component" value="Unassembled WGS sequence"/>
</dbReference>
<protein>
    <submittedName>
        <fullName evidence="2">Transposase and inactivated derivatives</fullName>
    </submittedName>
</protein>
<feature type="compositionally biased region" description="Basic and acidic residues" evidence="1">
    <location>
        <begin position="83"/>
        <end position="97"/>
    </location>
</feature>
<gene>
    <name evidence="2" type="ORF">SAMN04488505_1121</name>
</gene>
<feature type="region of interest" description="Disordered" evidence="1">
    <location>
        <begin position="63"/>
        <end position="97"/>
    </location>
</feature>
<feature type="non-terminal residue" evidence="2">
    <location>
        <position position="97"/>
    </location>
</feature>
<sequence>MKGKSLGPPPIYAETLKISVAREYLSTDQSYGELAKKYGLKNREVVRSMVSWYERHYSQDQLPVVKKDPAVGSPDLKAGASNTDKEKQLKEALLKVE</sequence>
<evidence type="ECO:0000256" key="1">
    <source>
        <dbReference type="SAM" id="MobiDB-lite"/>
    </source>
</evidence>
<name>A0A1H8IKV7_9BACT</name>
<dbReference type="RefSeq" id="WP_143081183.1">
    <property type="nucleotide sequence ID" value="NZ_FOBB01000012.1"/>
</dbReference>
<dbReference type="AlphaFoldDB" id="A0A1H8IKV7"/>
<proteinExistence type="predicted"/>
<dbReference type="EMBL" id="FOBB01000012">
    <property type="protein sequence ID" value="SEN69041.1"/>
    <property type="molecule type" value="Genomic_DNA"/>
</dbReference>
<organism evidence="2 3">
    <name type="scientific">Chitinophaga rupis</name>
    <dbReference type="NCBI Taxonomy" id="573321"/>
    <lineage>
        <taxon>Bacteria</taxon>
        <taxon>Pseudomonadati</taxon>
        <taxon>Bacteroidota</taxon>
        <taxon>Chitinophagia</taxon>
        <taxon>Chitinophagales</taxon>
        <taxon>Chitinophagaceae</taxon>
        <taxon>Chitinophaga</taxon>
    </lineage>
</organism>
<accession>A0A1H8IKV7</accession>